<evidence type="ECO:0000259" key="7">
    <source>
        <dbReference type="PROSITE" id="PS50110"/>
    </source>
</evidence>
<evidence type="ECO:0000313" key="9">
    <source>
        <dbReference type="Proteomes" id="UP000070620"/>
    </source>
</evidence>
<evidence type="ECO:0000259" key="6">
    <source>
        <dbReference type="PROSITE" id="PS50043"/>
    </source>
</evidence>
<dbReference type="GO" id="GO:0003677">
    <property type="term" value="F:DNA binding"/>
    <property type="evidence" value="ECO:0007669"/>
    <property type="project" value="UniProtKB-KW"/>
</dbReference>
<evidence type="ECO:0000256" key="5">
    <source>
        <dbReference type="PROSITE-ProRule" id="PRU00169"/>
    </source>
</evidence>
<dbReference type="PROSITE" id="PS50043">
    <property type="entry name" value="HTH_LUXR_2"/>
    <property type="match status" value="1"/>
</dbReference>
<dbReference type="PANTHER" id="PTHR43214:SF24">
    <property type="entry name" value="TRANSCRIPTIONAL REGULATORY PROTEIN NARL-RELATED"/>
    <property type="match status" value="1"/>
</dbReference>
<evidence type="ECO:0000313" key="8">
    <source>
        <dbReference type="EMBL" id="KXK63801.1"/>
    </source>
</evidence>
<accession>A0A136PZC8</accession>
<dbReference type="InterPro" id="IPR001789">
    <property type="entry name" value="Sig_transdc_resp-reg_receiver"/>
</dbReference>
<dbReference type="GO" id="GO:0000160">
    <property type="term" value="P:phosphorelay signal transduction system"/>
    <property type="evidence" value="ECO:0007669"/>
    <property type="project" value="InterPro"/>
</dbReference>
<dbReference type="Pfam" id="PF00072">
    <property type="entry name" value="Response_reg"/>
    <property type="match status" value="1"/>
</dbReference>
<dbReference type="Pfam" id="PF00196">
    <property type="entry name" value="GerE"/>
    <property type="match status" value="1"/>
</dbReference>
<dbReference type="PROSITE" id="PS50110">
    <property type="entry name" value="RESPONSE_REGULATORY"/>
    <property type="match status" value="1"/>
</dbReference>
<sequence>MTIRVLLADDQQLVRTGLRGLLERDPGIQVVAEAEDGREALRLISEVRPDVALVDIRMPELDGLALTRQVTGDPDLADVRIVVLTTFETDQYIFEALKAGAKGFLTKTVSREELCRAVRVVAAGEALLSPSVTERVIAELSRRPDPVRSSPERLSLLTAREREVMGMIAAGRSNSEIGEALRMSPLTAKTHVSRIITKLRVRDRAQLVTLAYETGLVQPGAGVPPPGSSSR</sequence>
<dbReference type="SMART" id="SM00421">
    <property type="entry name" value="HTH_LUXR"/>
    <property type="match status" value="1"/>
</dbReference>
<gene>
    <name evidence="8" type="ORF">AWW66_01060</name>
</gene>
<dbReference type="PRINTS" id="PR00038">
    <property type="entry name" value="HTHLUXR"/>
</dbReference>
<evidence type="ECO:0000256" key="3">
    <source>
        <dbReference type="ARBA" id="ARBA00023125"/>
    </source>
</evidence>
<dbReference type="InterPro" id="IPR039420">
    <property type="entry name" value="WalR-like"/>
</dbReference>
<keyword evidence="3" id="KW-0238">DNA-binding</keyword>
<dbReference type="SUPFAM" id="SSF52172">
    <property type="entry name" value="CheY-like"/>
    <property type="match status" value="1"/>
</dbReference>
<dbReference type="Gene3D" id="3.40.50.2300">
    <property type="match status" value="1"/>
</dbReference>
<feature type="domain" description="HTH luxR-type" evidence="6">
    <location>
        <begin position="150"/>
        <end position="215"/>
    </location>
</feature>
<dbReference type="SMART" id="SM00448">
    <property type="entry name" value="REC"/>
    <property type="match status" value="1"/>
</dbReference>
<protein>
    <submittedName>
        <fullName evidence="8">LuxR family transcriptional regulator</fullName>
    </submittedName>
</protein>
<dbReference type="SUPFAM" id="SSF46894">
    <property type="entry name" value="C-terminal effector domain of the bipartite response regulators"/>
    <property type="match status" value="1"/>
</dbReference>
<evidence type="ECO:0000256" key="2">
    <source>
        <dbReference type="ARBA" id="ARBA00023015"/>
    </source>
</evidence>
<dbReference type="PANTHER" id="PTHR43214">
    <property type="entry name" value="TWO-COMPONENT RESPONSE REGULATOR"/>
    <property type="match status" value="1"/>
</dbReference>
<dbReference type="OrthoDB" id="9808843at2"/>
<evidence type="ECO:0000256" key="4">
    <source>
        <dbReference type="ARBA" id="ARBA00023163"/>
    </source>
</evidence>
<reference evidence="8 9" key="1">
    <citation type="submission" date="2016-01" db="EMBL/GenBank/DDBJ databases">
        <title>Whole genome sequence and analysis of Micromonospora rosaria DSM 803, which can produce antibacterial substance rosamicin.</title>
        <authorList>
            <person name="Yang H."/>
            <person name="He X."/>
            <person name="Zhu D."/>
        </authorList>
    </citation>
    <scope>NUCLEOTIDE SEQUENCE [LARGE SCALE GENOMIC DNA]</scope>
    <source>
        <strain evidence="8 9">DSM 803</strain>
    </source>
</reference>
<dbReference type="InterPro" id="IPR016032">
    <property type="entry name" value="Sig_transdc_resp-reg_C-effctor"/>
</dbReference>
<dbReference type="CDD" id="cd06170">
    <property type="entry name" value="LuxR_C_like"/>
    <property type="match status" value="1"/>
</dbReference>
<proteinExistence type="predicted"/>
<dbReference type="Proteomes" id="UP000070620">
    <property type="component" value="Unassembled WGS sequence"/>
</dbReference>
<feature type="domain" description="Response regulatory" evidence="7">
    <location>
        <begin position="4"/>
        <end position="122"/>
    </location>
</feature>
<dbReference type="EMBL" id="LRQV01000002">
    <property type="protein sequence ID" value="KXK63801.1"/>
    <property type="molecule type" value="Genomic_DNA"/>
</dbReference>
<dbReference type="GO" id="GO:0006355">
    <property type="term" value="P:regulation of DNA-templated transcription"/>
    <property type="evidence" value="ECO:0007669"/>
    <property type="project" value="InterPro"/>
</dbReference>
<keyword evidence="1 5" id="KW-0597">Phosphoprotein</keyword>
<comment type="caution">
    <text evidence="8">The sequence shown here is derived from an EMBL/GenBank/DDBJ whole genome shotgun (WGS) entry which is preliminary data.</text>
</comment>
<evidence type="ECO:0000256" key="1">
    <source>
        <dbReference type="ARBA" id="ARBA00022553"/>
    </source>
</evidence>
<dbReference type="InterPro" id="IPR058245">
    <property type="entry name" value="NreC/VraR/RcsB-like_REC"/>
</dbReference>
<keyword evidence="2" id="KW-0805">Transcription regulation</keyword>
<dbReference type="InterPro" id="IPR011006">
    <property type="entry name" value="CheY-like_superfamily"/>
</dbReference>
<dbReference type="CDD" id="cd17535">
    <property type="entry name" value="REC_NarL-like"/>
    <property type="match status" value="1"/>
</dbReference>
<name>A0A136PZC8_9ACTN</name>
<dbReference type="RefSeq" id="WP_067359387.1">
    <property type="nucleotide sequence ID" value="NZ_JBIUBN010000003.1"/>
</dbReference>
<organism evidence="8 9">
    <name type="scientific">Micromonospora rosaria</name>
    <dbReference type="NCBI Taxonomy" id="47874"/>
    <lineage>
        <taxon>Bacteria</taxon>
        <taxon>Bacillati</taxon>
        <taxon>Actinomycetota</taxon>
        <taxon>Actinomycetes</taxon>
        <taxon>Micromonosporales</taxon>
        <taxon>Micromonosporaceae</taxon>
        <taxon>Micromonospora</taxon>
    </lineage>
</organism>
<dbReference type="InterPro" id="IPR000792">
    <property type="entry name" value="Tscrpt_reg_LuxR_C"/>
</dbReference>
<keyword evidence="4" id="KW-0804">Transcription</keyword>
<feature type="modified residue" description="4-aspartylphosphate" evidence="5">
    <location>
        <position position="55"/>
    </location>
</feature>
<dbReference type="AlphaFoldDB" id="A0A136PZC8"/>
<keyword evidence="9" id="KW-1185">Reference proteome</keyword>